<proteinExistence type="predicted"/>
<reference evidence="2 3" key="1">
    <citation type="submission" date="2017-06" db="EMBL/GenBank/DDBJ databases">
        <title>Ant-infecting Ophiocordyceps genomes reveal a high diversity of potential behavioral manipulation genes and a possible major role for enterotoxins.</title>
        <authorList>
            <person name="De Bekker C."/>
            <person name="Evans H.C."/>
            <person name="Brachmann A."/>
            <person name="Hughes D.P."/>
        </authorList>
    </citation>
    <scope>NUCLEOTIDE SEQUENCE [LARGE SCALE GENOMIC DNA]</scope>
    <source>
        <strain evidence="2 3">1348a</strain>
    </source>
</reference>
<gene>
    <name evidence="2" type="ORF">CDD82_1659</name>
</gene>
<comment type="caution">
    <text evidence="2">The sequence shown here is derived from an EMBL/GenBank/DDBJ whole genome shotgun (WGS) entry which is preliminary data.</text>
</comment>
<dbReference type="AlphaFoldDB" id="A0A2C5Y7S9"/>
<feature type="compositionally biased region" description="Low complexity" evidence="1">
    <location>
        <begin position="241"/>
        <end position="264"/>
    </location>
</feature>
<evidence type="ECO:0008006" key="4">
    <source>
        <dbReference type="Google" id="ProtNLM"/>
    </source>
</evidence>
<evidence type="ECO:0000313" key="2">
    <source>
        <dbReference type="EMBL" id="PHH65545.1"/>
    </source>
</evidence>
<feature type="compositionally biased region" description="Polar residues" evidence="1">
    <location>
        <begin position="201"/>
        <end position="240"/>
    </location>
</feature>
<protein>
    <recommendedName>
        <fullName evidence="4">C2H2-type domain-containing protein</fullName>
    </recommendedName>
</protein>
<organism evidence="2 3">
    <name type="scientific">Ophiocordyceps australis</name>
    <dbReference type="NCBI Taxonomy" id="1399860"/>
    <lineage>
        <taxon>Eukaryota</taxon>
        <taxon>Fungi</taxon>
        <taxon>Dikarya</taxon>
        <taxon>Ascomycota</taxon>
        <taxon>Pezizomycotina</taxon>
        <taxon>Sordariomycetes</taxon>
        <taxon>Hypocreomycetidae</taxon>
        <taxon>Hypocreales</taxon>
        <taxon>Ophiocordycipitaceae</taxon>
        <taxon>Ophiocordyceps</taxon>
    </lineage>
</organism>
<sequence length="345" mass="37029">MSAVAIQFDPTFAMGSTMGSTMGPRSAFTWSGPLEPGLSSAGSMLDNGFGLSAHSPEHSLAPPTESKSLWGSSPARSILTLEQLEMRRERERARRDSKLSARIRRTNSHPYSFSPPMSMGSVSNTLNMPAYTTAPSSVPLMTTPTAALSSPSYMASYGSALQDQQHQGGQVFASPYQQSTLQPGYGVSIDYPTASYGTHGEYSTRTASLPVSQDSPGIGNYQLSTTASRPSTNASSHDGGNNNNNSNNTNSTNNNSSSTSTSTNAGSHVRVVQSRPKPRCWEHGCNGRQFSTFSNLLRHQREKSGQAAKATCPNCGAEFTRTTARNGHLLHDKCKQRRHTRDAVP</sequence>
<dbReference type="EMBL" id="NJEU01001513">
    <property type="protein sequence ID" value="PHH65545.1"/>
    <property type="molecule type" value="Genomic_DNA"/>
</dbReference>
<evidence type="ECO:0000256" key="1">
    <source>
        <dbReference type="SAM" id="MobiDB-lite"/>
    </source>
</evidence>
<evidence type="ECO:0000313" key="3">
    <source>
        <dbReference type="Proteomes" id="UP000224854"/>
    </source>
</evidence>
<dbReference type="OrthoDB" id="5366256at2759"/>
<keyword evidence="3" id="KW-1185">Reference proteome</keyword>
<dbReference type="Proteomes" id="UP000224854">
    <property type="component" value="Unassembled WGS sequence"/>
</dbReference>
<accession>A0A2C5Y7S9</accession>
<dbReference type="Gene3D" id="3.30.160.60">
    <property type="entry name" value="Classic Zinc Finger"/>
    <property type="match status" value="1"/>
</dbReference>
<feature type="region of interest" description="Disordered" evidence="1">
    <location>
        <begin position="201"/>
        <end position="276"/>
    </location>
</feature>
<name>A0A2C5Y7S9_9HYPO</name>